<gene>
    <name evidence="2" type="ORF">E0L32_004364</name>
</gene>
<dbReference type="OrthoDB" id="4150019at2759"/>
<dbReference type="EMBL" id="SKBQ01000021">
    <property type="protein sequence ID" value="TPX15384.1"/>
    <property type="molecule type" value="Genomic_DNA"/>
</dbReference>
<evidence type="ECO:0000313" key="2">
    <source>
        <dbReference type="EMBL" id="TPX15384.1"/>
    </source>
</evidence>
<feature type="compositionally biased region" description="Low complexity" evidence="1">
    <location>
        <begin position="135"/>
        <end position="149"/>
    </location>
</feature>
<feature type="region of interest" description="Disordered" evidence="1">
    <location>
        <begin position="1"/>
        <end position="315"/>
    </location>
</feature>
<feature type="compositionally biased region" description="Polar residues" evidence="1">
    <location>
        <begin position="372"/>
        <end position="383"/>
    </location>
</feature>
<accession>A0A507B9U8</accession>
<evidence type="ECO:0000313" key="3">
    <source>
        <dbReference type="Proteomes" id="UP000319257"/>
    </source>
</evidence>
<dbReference type="AlphaFoldDB" id="A0A507B9U8"/>
<sequence length="404" mass="43023">MSYQYPPPPPQNGADMGLPPPGYMPEYAAIPPSSAIDLRSDQDSSISPRDRRDSISKALKLKRSMSSPSVRPQQPPPPVPQSTTPEHAGMGLGAAEKRRNKLGYHRTSVACDQQPPPADPRQKSGSRSSVGPKLGSASSSPAMASGHPADMPGHYPQLAMPSIQNMAPPALKHAGPDSYQTDGKLPSSASATRGFEYGHPGTSNWKFADAGPNSSKPGDLSATWRTYPQESPITPAFSPYTPHAPPSAAWAGSVSSESSSREDMGWSSYSAPQPRSMPYGNDGIGHTQYPSISQMTGQAGRPYDRKSGPLSADMYPSQIATTIPGVDSIPGTTLEHSVSLSAGAVPPSSYGSWQQSYTYSKPSEGYSGWYHENSSTQALSTNDHVQHPPEQTHPQGQSMYYATR</sequence>
<evidence type="ECO:0000256" key="1">
    <source>
        <dbReference type="SAM" id="MobiDB-lite"/>
    </source>
</evidence>
<feature type="region of interest" description="Disordered" evidence="1">
    <location>
        <begin position="364"/>
        <end position="404"/>
    </location>
</feature>
<feature type="compositionally biased region" description="Polar residues" evidence="1">
    <location>
        <begin position="223"/>
        <end position="232"/>
    </location>
</feature>
<comment type="caution">
    <text evidence="2">The sequence shown here is derived from an EMBL/GenBank/DDBJ whole genome shotgun (WGS) entry which is preliminary data.</text>
</comment>
<keyword evidence="3" id="KW-1185">Reference proteome</keyword>
<reference evidence="2 3" key="1">
    <citation type="submission" date="2019-06" db="EMBL/GenBank/DDBJ databases">
        <title>Draft genome sequence of the filamentous fungus Phialemoniopsis curvata isolated from diesel fuel.</title>
        <authorList>
            <person name="Varaljay V.A."/>
            <person name="Lyon W.J."/>
            <person name="Crouch A.L."/>
            <person name="Drake C.E."/>
            <person name="Hollomon J.M."/>
            <person name="Nadeau L.J."/>
            <person name="Nunn H.S."/>
            <person name="Stevenson B.S."/>
            <person name="Bojanowski C.L."/>
            <person name="Crookes-Goodson W.J."/>
        </authorList>
    </citation>
    <scope>NUCLEOTIDE SEQUENCE [LARGE SCALE GENOMIC DNA]</scope>
    <source>
        <strain evidence="2 3">D216</strain>
    </source>
</reference>
<name>A0A507B9U8_9PEZI</name>
<proteinExistence type="predicted"/>
<feature type="compositionally biased region" description="Basic and acidic residues" evidence="1">
    <location>
        <begin position="38"/>
        <end position="55"/>
    </location>
</feature>
<dbReference type="InParanoid" id="A0A507B9U8"/>
<feature type="compositionally biased region" description="Pro residues" evidence="1">
    <location>
        <begin position="1"/>
        <end position="11"/>
    </location>
</feature>
<dbReference type="Proteomes" id="UP000319257">
    <property type="component" value="Unassembled WGS sequence"/>
</dbReference>
<feature type="compositionally biased region" description="Polar residues" evidence="1">
    <location>
        <begin position="288"/>
        <end position="297"/>
    </location>
</feature>
<feature type="compositionally biased region" description="Low complexity" evidence="1">
    <location>
        <begin position="247"/>
        <end position="258"/>
    </location>
</feature>
<dbReference type="GeneID" id="41971811"/>
<dbReference type="RefSeq" id="XP_030997095.1">
    <property type="nucleotide sequence ID" value="XM_031138766.1"/>
</dbReference>
<feature type="compositionally biased region" description="Polar residues" evidence="1">
    <location>
        <begin position="392"/>
        <end position="404"/>
    </location>
</feature>
<organism evidence="2 3">
    <name type="scientific">Thyridium curvatum</name>
    <dbReference type="NCBI Taxonomy" id="1093900"/>
    <lineage>
        <taxon>Eukaryota</taxon>
        <taxon>Fungi</taxon>
        <taxon>Dikarya</taxon>
        <taxon>Ascomycota</taxon>
        <taxon>Pezizomycotina</taxon>
        <taxon>Sordariomycetes</taxon>
        <taxon>Sordariomycetidae</taxon>
        <taxon>Thyridiales</taxon>
        <taxon>Thyridiaceae</taxon>
        <taxon>Thyridium</taxon>
    </lineage>
</organism>
<protein>
    <submittedName>
        <fullName evidence="2">Uncharacterized protein</fullName>
    </submittedName>
</protein>